<feature type="domain" description="HTH CENPB-type" evidence="4">
    <location>
        <begin position="841"/>
        <end position="914"/>
    </location>
</feature>
<dbReference type="EMBL" id="BQNB010013969">
    <property type="protein sequence ID" value="GJT22456.1"/>
    <property type="molecule type" value="Genomic_DNA"/>
</dbReference>
<sequence length="1289" mass="147356">MFQRSFTEKTAYDQLNTARPVNTAHPKTTIYSARPMSHFSKSAQSTVKRPYQIRTTLTNKNFSQKVNTAKGKFYTARPKAVNTARLNITVVNAGHPQKEDQGYVDSGCSRHMTATCPISQNLKHLMEDMLHFGEEPKEEELLVKELLKLTCDKKNSVLFTDTGCFVLSPDFKLADESQVLLKVSRKNNMYNVDMKNIVPKECLTCLVAKVILDESMLWHRRLGKATQSFLTKDETGGILKSFITEIENLVDKKVKIIRCDNGTEIKNRVMSEFYVHKGIKREFSVARTPQKNGVAKRRNRTLIKAARTMLADYKSLTIFWAEVVNTACYVQNRVLLVKPHNKAPYELFRGFFVGYSMNSKAFRVYNIRTRKVEKNLHIRFLEDKPIITGDGPKWLFDIDVLTSISYVLVAVGINSNDLVCIEESIGAGHSSNLIGSSQDYILMPMWKDGLLFDSSLKNASNDEPQYSSDAEKKDDEGVNIESRIDDQERPENSTQDVYTTGSSINIASTNVNIGSLNINTVSATVTTAPLEATHADFFGDETEVDMSNITTTYPVPSTPHTRIHKDHSLDHVIGRAQKGNLSIKRSKLDRSYARRASTVQVTSGLDLGGFTTWQKSHWIKEEVYVCQPPGFKDPEFPDIVYKMIFIFGSLEGVMQLSFRNDAQEVPDEFYGRAHFLLRIAGDAKEDEIFISQDKYVDQILKKFGFSTVRIASTPIETLKPLLRAKRKMLKFQVTPKVLHLHAVKRIFRYIKIQPKLGLWYPKDSPFDLEAYSDSDYASTSLDRKSTIGGYQFLGSRLISWKCKKQTIVADFYYKQRVSQATISNTVKRSLEYLSLAPERGDVKRHKPAKFPDLEKSLYEWILQYQEHVNMTGELIIEKAKKFMKDMYPVDTPDFTFSIGWLGKFKARYGIKNFRRFGESGSVEMEGMEDKLKSIRDKVDQFEMKDIFNMDETGLFFRLQPDHSLATMQLEGKKQDKERLTVAICCNEDGSEKLPLWIIGKYAKPRCFKNVNLNSLNCEYRANKRAWMTGVLFEEYVRQLDKKMVGRKILLIVDNCPAHPKIIEGLRNVELFFLPPNTTSKIQPCDAGIIRAFKMHYRRRFYRSLLEGYELGVPNPAKINVLDAMNLAISAWTMDVSANTIANCFRHCKLRSTDNMTFENSDEGGESTQELQNLIKELGYRNAMDVEDVLTHPEENVVAQLLTDEEIIESVIGINKDDIDEEDDESSTMEPPSRNEAIKAAITLNNFLLSYEKTTPEVLTMLRKIRDEIQGEIDFNKKQKTIESFFKKPS</sequence>
<proteinExistence type="predicted"/>
<dbReference type="Pfam" id="PF25597">
    <property type="entry name" value="SH3_retrovirus"/>
    <property type="match status" value="1"/>
</dbReference>
<dbReference type="Pfam" id="PF03184">
    <property type="entry name" value="DDE_1"/>
    <property type="match status" value="1"/>
</dbReference>
<evidence type="ECO:0000259" key="3">
    <source>
        <dbReference type="PROSITE" id="PS50994"/>
    </source>
</evidence>
<dbReference type="Pfam" id="PF03221">
    <property type="entry name" value="HTH_Tnp_Tc5"/>
    <property type="match status" value="1"/>
</dbReference>
<dbReference type="InterPro" id="IPR057670">
    <property type="entry name" value="SH3_retrovirus"/>
</dbReference>
<dbReference type="InterPro" id="IPR009057">
    <property type="entry name" value="Homeodomain-like_sf"/>
</dbReference>
<feature type="compositionally biased region" description="Polar residues" evidence="2">
    <location>
        <begin position="39"/>
        <end position="48"/>
    </location>
</feature>
<evidence type="ECO:0000256" key="1">
    <source>
        <dbReference type="ARBA" id="ARBA00023125"/>
    </source>
</evidence>
<feature type="region of interest" description="Disordered" evidence="2">
    <location>
        <begin position="17"/>
        <end position="48"/>
    </location>
</feature>
<dbReference type="Proteomes" id="UP001151760">
    <property type="component" value="Unassembled WGS sequence"/>
</dbReference>
<feature type="domain" description="Integrase catalytic" evidence="3">
    <location>
        <begin position="182"/>
        <end position="352"/>
    </location>
</feature>
<feature type="region of interest" description="Disordered" evidence="2">
    <location>
        <begin position="461"/>
        <end position="497"/>
    </location>
</feature>
<evidence type="ECO:0000259" key="4">
    <source>
        <dbReference type="PROSITE" id="PS51253"/>
    </source>
</evidence>
<feature type="compositionally biased region" description="Basic and acidic residues" evidence="2">
    <location>
        <begin position="469"/>
        <end position="491"/>
    </location>
</feature>
<comment type="caution">
    <text evidence="5">The sequence shown here is derived from an EMBL/GenBank/DDBJ whole genome shotgun (WGS) entry which is preliminary data.</text>
</comment>
<dbReference type="Gene3D" id="1.10.10.60">
    <property type="entry name" value="Homeodomain-like"/>
    <property type="match status" value="1"/>
</dbReference>
<dbReference type="PANTHER" id="PTHR19303">
    <property type="entry name" value="TRANSPOSON"/>
    <property type="match status" value="1"/>
</dbReference>
<dbReference type="PROSITE" id="PS50994">
    <property type="entry name" value="INTEGRASE"/>
    <property type="match status" value="1"/>
</dbReference>
<reference evidence="5" key="2">
    <citation type="submission" date="2022-01" db="EMBL/GenBank/DDBJ databases">
        <authorList>
            <person name="Yamashiro T."/>
            <person name="Shiraishi A."/>
            <person name="Satake H."/>
            <person name="Nakayama K."/>
        </authorList>
    </citation>
    <scope>NUCLEOTIDE SEQUENCE</scope>
</reference>
<dbReference type="InterPro" id="IPR050863">
    <property type="entry name" value="CenT-Element_Derived"/>
</dbReference>
<dbReference type="InterPro" id="IPR006600">
    <property type="entry name" value="HTH_CenpB_DNA-bd_dom"/>
</dbReference>
<dbReference type="InterPro" id="IPR001584">
    <property type="entry name" value="Integrase_cat-core"/>
</dbReference>
<dbReference type="InterPro" id="IPR004875">
    <property type="entry name" value="DDE_SF_endonuclease_dom"/>
</dbReference>
<dbReference type="PANTHER" id="PTHR19303:SF73">
    <property type="entry name" value="PROTEIN PDC2"/>
    <property type="match status" value="1"/>
</dbReference>
<dbReference type="InterPro" id="IPR036397">
    <property type="entry name" value="RNaseH_sf"/>
</dbReference>
<dbReference type="InterPro" id="IPR012337">
    <property type="entry name" value="RNaseH-like_sf"/>
</dbReference>
<evidence type="ECO:0000313" key="6">
    <source>
        <dbReference type="Proteomes" id="UP001151760"/>
    </source>
</evidence>
<dbReference type="PROSITE" id="PS51253">
    <property type="entry name" value="HTH_CENPB"/>
    <property type="match status" value="1"/>
</dbReference>
<accession>A0ABQ5C8Z9</accession>
<gene>
    <name evidence="5" type="ORF">Tco_0892393</name>
</gene>
<name>A0ABQ5C8Z9_9ASTR</name>
<dbReference type="SUPFAM" id="SSF53098">
    <property type="entry name" value="Ribonuclease H-like"/>
    <property type="match status" value="1"/>
</dbReference>
<keyword evidence="6" id="KW-1185">Reference proteome</keyword>
<evidence type="ECO:0000313" key="5">
    <source>
        <dbReference type="EMBL" id="GJT22456.1"/>
    </source>
</evidence>
<reference evidence="5" key="1">
    <citation type="journal article" date="2022" name="Int. J. Mol. Sci.">
        <title>Draft Genome of Tanacetum Coccineum: Genomic Comparison of Closely Related Tanacetum-Family Plants.</title>
        <authorList>
            <person name="Yamashiro T."/>
            <person name="Shiraishi A."/>
            <person name="Nakayama K."/>
            <person name="Satake H."/>
        </authorList>
    </citation>
    <scope>NUCLEOTIDE SEQUENCE</scope>
</reference>
<protein>
    <submittedName>
        <fullName evidence="5">CENP-B homolog protein 2-like protein</fullName>
    </submittedName>
</protein>
<organism evidence="5 6">
    <name type="scientific">Tanacetum coccineum</name>
    <dbReference type="NCBI Taxonomy" id="301880"/>
    <lineage>
        <taxon>Eukaryota</taxon>
        <taxon>Viridiplantae</taxon>
        <taxon>Streptophyta</taxon>
        <taxon>Embryophyta</taxon>
        <taxon>Tracheophyta</taxon>
        <taxon>Spermatophyta</taxon>
        <taxon>Magnoliopsida</taxon>
        <taxon>eudicotyledons</taxon>
        <taxon>Gunneridae</taxon>
        <taxon>Pentapetalae</taxon>
        <taxon>asterids</taxon>
        <taxon>campanulids</taxon>
        <taxon>Asterales</taxon>
        <taxon>Asteraceae</taxon>
        <taxon>Asteroideae</taxon>
        <taxon>Anthemideae</taxon>
        <taxon>Anthemidinae</taxon>
        <taxon>Tanacetum</taxon>
    </lineage>
</organism>
<evidence type="ECO:0000256" key="2">
    <source>
        <dbReference type="SAM" id="MobiDB-lite"/>
    </source>
</evidence>
<dbReference type="SUPFAM" id="SSF46689">
    <property type="entry name" value="Homeodomain-like"/>
    <property type="match status" value="1"/>
</dbReference>
<dbReference type="SMART" id="SM00674">
    <property type="entry name" value="CENPB"/>
    <property type="match status" value="1"/>
</dbReference>
<keyword evidence="1" id="KW-0238">DNA-binding</keyword>
<feature type="compositionally biased region" description="Polar residues" evidence="2">
    <location>
        <begin position="17"/>
        <end position="31"/>
    </location>
</feature>
<dbReference type="Gene3D" id="3.30.420.10">
    <property type="entry name" value="Ribonuclease H-like superfamily/Ribonuclease H"/>
    <property type="match status" value="1"/>
</dbReference>